<dbReference type="PANTHER" id="PTHR43643:SF3">
    <property type="entry name" value="HISTIDINOL-PHOSPHATE AMINOTRANSFERASE"/>
    <property type="match status" value="1"/>
</dbReference>
<dbReference type="NCBIfam" id="NF006580">
    <property type="entry name" value="PRK09105.1"/>
    <property type="match status" value="1"/>
</dbReference>
<reference evidence="6" key="1">
    <citation type="submission" date="2022-10" db="EMBL/GenBank/DDBJ databases">
        <title>Culturing micro-colonial fungi from biological soil crusts in the Mojave desert and describing Neophaeococcomyces mojavensis, and introducing the new genera and species Taxawa tesnikishii.</title>
        <authorList>
            <person name="Kurbessoian T."/>
            <person name="Stajich J.E."/>
        </authorList>
    </citation>
    <scope>NUCLEOTIDE SEQUENCE</scope>
    <source>
        <strain evidence="6">TK_35</strain>
    </source>
</reference>
<dbReference type="InterPro" id="IPR050106">
    <property type="entry name" value="HistidinolP_aminotransfase"/>
</dbReference>
<dbReference type="InterPro" id="IPR015421">
    <property type="entry name" value="PyrdxlP-dep_Trfase_major"/>
</dbReference>
<evidence type="ECO:0000259" key="5">
    <source>
        <dbReference type="Pfam" id="PF00155"/>
    </source>
</evidence>
<dbReference type="EMBL" id="JAPDRN010000049">
    <property type="protein sequence ID" value="KAJ9633097.1"/>
    <property type="molecule type" value="Genomic_DNA"/>
</dbReference>
<keyword evidence="3" id="KW-0663">Pyridoxal phosphate</keyword>
<dbReference type="AlphaFoldDB" id="A0AA38Y3B3"/>
<keyword evidence="1" id="KW-0032">Aminotransferase</keyword>
<dbReference type="Gene3D" id="3.90.1150.10">
    <property type="entry name" value="Aspartate Aminotransferase, domain 1"/>
    <property type="match status" value="1"/>
</dbReference>
<dbReference type="InterPro" id="IPR019546">
    <property type="entry name" value="TAT_signal_bac_arc"/>
</dbReference>
<dbReference type="GO" id="GO:0008483">
    <property type="term" value="F:transaminase activity"/>
    <property type="evidence" value="ECO:0007669"/>
    <property type="project" value="UniProtKB-KW"/>
</dbReference>
<dbReference type="PANTHER" id="PTHR43643">
    <property type="entry name" value="HISTIDINOL-PHOSPHATE AMINOTRANSFERASE 2"/>
    <property type="match status" value="1"/>
</dbReference>
<feature type="region of interest" description="Disordered" evidence="4">
    <location>
        <begin position="1"/>
        <end position="20"/>
    </location>
</feature>
<dbReference type="PROSITE" id="PS51318">
    <property type="entry name" value="TAT"/>
    <property type="match status" value="1"/>
</dbReference>
<keyword evidence="2" id="KW-0808">Transferase</keyword>
<evidence type="ECO:0000256" key="1">
    <source>
        <dbReference type="ARBA" id="ARBA00022576"/>
    </source>
</evidence>
<accession>A0AA38Y3B3</accession>
<dbReference type="NCBIfam" id="TIGR01409">
    <property type="entry name" value="TAT_signal_seq"/>
    <property type="match status" value="1"/>
</dbReference>
<dbReference type="SUPFAM" id="SSF53383">
    <property type="entry name" value="PLP-dependent transferases"/>
    <property type="match status" value="1"/>
</dbReference>
<dbReference type="Gene3D" id="3.40.640.10">
    <property type="entry name" value="Type I PLP-dependent aspartate aminotransferase-like (Major domain)"/>
    <property type="match status" value="1"/>
</dbReference>
<feature type="domain" description="Aminotransferase class I/classII large" evidence="5">
    <location>
        <begin position="102"/>
        <end position="421"/>
    </location>
</feature>
<dbReference type="InterPro" id="IPR015424">
    <property type="entry name" value="PyrdxlP-dep_Trfase"/>
</dbReference>
<proteinExistence type="predicted"/>
<feature type="compositionally biased region" description="Low complexity" evidence="4">
    <location>
        <begin position="9"/>
        <end position="20"/>
    </location>
</feature>
<dbReference type="InterPro" id="IPR004839">
    <property type="entry name" value="Aminotransferase_I/II_large"/>
</dbReference>
<gene>
    <name evidence="6" type="ORF">H2204_007242</name>
</gene>
<dbReference type="InterPro" id="IPR015422">
    <property type="entry name" value="PyrdxlP-dep_Trfase_small"/>
</dbReference>
<dbReference type="GO" id="GO:0030170">
    <property type="term" value="F:pyridoxal phosphate binding"/>
    <property type="evidence" value="ECO:0007669"/>
    <property type="project" value="InterPro"/>
</dbReference>
<dbReference type="CDD" id="cd00609">
    <property type="entry name" value="AAT_like"/>
    <property type="match status" value="1"/>
</dbReference>
<evidence type="ECO:0000256" key="3">
    <source>
        <dbReference type="ARBA" id="ARBA00022898"/>
    </source>
</evidence>
<comment type="caution">
    <text evidence="6">The sequence shown here is derived from an EMBL/GenBank/DDBJ whole genome shotgun (WGS) entry which is preliminary data.</text>
</comment>
<evidence type="ECO:0000256" key="4">
    <source>
        <dbReference type="SAM" id="MobiDB-lite"/>
    </source>
</evidence>
<evidence type="ECO:0000256" key="2">
    <source>
        <dbReference type="ARBA" id="ARBA00022679"/>
    </source>
</evidence>
<dbReference type="Pfam" id="PF00155">
    <property type="entry name" value="Aminotran_1_2"/>
    <property type="match status" value="1"/>
</dbReference>
<organism evidence="6">
    <name type="scientific">Knufia peltigerae</name>
    <dbReference type="NCBI Taxonomy" id="1002370"/>
    <lineage>
        <taxon>Eukaryota</taxon>
        <taxon>Fungi</taxon>
        <taxon>Dikarya</taxon>
        <taxon>Ascomycota</taxon>
        <taxon>Pezizomycotina</taxon>
        <taxon>Eurotiomycetes</taxon>
        <taxon>Chaetothyriomycetidae</taxon>
        <taxon>Chaetothyriales</taxon>
        <taxon>Trichomeriaceae</taxon>
        <taxon>Knufia</taxon>
    </lineage>
</organism>
<name>A0AA38Y3B3_9EURO</name>
<evidence type="ECO:0000313" key="6">
    <source>
        <dbReference type="EMBL" id="KAJ9633097.1"/>
    </source>
</evidence>
<protein>
    <recommendedName>
        <fullName evidence="5">Aminotransferase class I/classII large domain-containing protein</fullName>
    </recommendedName>
</protein>
<dbReference type="InterPro" id="IPR006311">
    <property type="entry name" value="TAT_signal"/>
</dbReference>
<sequence>MAGNSTAPARQALSVASSQAQRAANNSRAWHRLYTTACRHSLPALACVGRPSGTAPVTLPASRRHFLQLAGAGLALAGSGLPRSAQAQPATVAPPNANEGAVLLNFNECPYGPSPAAQQAARDSIASCGRYRFALAGEVRDAFVAQADIPADHVRLYPGSSEPLSRAATLWTGPQAGLVVADPTFETLGEMAAARGAHVQKVPLRNDGAHDLRAMVAAAHARPTGLLYVCNPNNPTGSISPTEELAWLLANKPAGTRVLLDEAYLQYSEQPSLIAQVAQRDDLIVLRTFSKLYGMAGLRLGVAAAHPERLRELASLGENPLPVPALAAALASLRDPQLVPQRRLQNAKARQTTIAWLGKRGFDCLPTEANCFVVDVQRDGAAFAKAMADNGVVIGRSWPIWPQRVRVTVGTEEEMARFRSAFAKVAGVPA</sequence>